<proteinExistence type="predicted"/>
<accession>A0A934WRF1</accession>
<dbReference type="EMBL" id="JAEQMG010000055">
    <property type="protein sequence ID" value="MBK6088414.1"/>
    <property type="molecule type" value="Genomic_DNA"/>
</dbReference>
<dbReference type="Pfam" id="PF12666">
    <property type="entry name" value="PrgI"/>
    <property type="match status" value="1"/>
</dbReference>
<sequence length="119" mass="13586">MEVKINREIREYTEAVFFGLSLRQIIFSACALAVAVAGFFLLKPMLGTETTSWICILAAAPFAALGFVKYNGMTAEQFVIAWFKSEFLIPKKLTFHSTNTYYEIMKPSIEKKQKEEKSR</sequence>
<keyword evidence="3" id="KW-1185">Reference proteome</keyword>
<evidence type="ECO:0000313" key="3">
    <source>
        <dbReference type="Proteomes" id="UP000633365"/>
    </source>
</evidence>
<keyword evidence="1" id="KW-1133">Transmembrane helix</keyword>
<protein>
    <submittedName>
        <fullName evidence="2">PrgI family protein</fullName>
    </submittedName>
</protein>
<gene>
    <name evidence="2" type="ORF">JKK62_07035</name>
</gene>
<dbReference type="RefSeq" id="WP_201427316.1">
    <property type="nucleotide sequence ID" value="NZ_JAEQMG010000055.1"/>
</dbReference>
<organism evidence="2 3">
    <name type="scientific">Ruminococcus difficilis</name>
    <dbReference type="NCBI Taxonomy" id="2763069"/>
    <lineage>
        <taxon>Bacteria</taxon>
        <taxon>Bacillati</taxon>
        <taxon>Bacillota</taxon>
        <taxon>Clostridia</taxon>
        <taxon>Eubacteriales</taxon>
        <taxon>Oscillospiraceae</taxon>
        <taxon>Ruminococcus</taxon>
    </lineage>
</organism>
<keyword evidence="1" id="KW-0812">Transmembrane</keyword>
<name>A0A934WRF1_9FIRM</name>
<evidence type="ECO:0000256" key="1">
    <source>
        <dbReference type="SAM" id="Phobius"/>
    </source>
</evidence>
<dbReference type="InterPro" id="IPR024414">
    <property type="entry name" value="Uncharacterised_PrgI"/>
</dbReference>
<evidence type="ECO:0000313" key="2">
    <source>
        <dbReference type="EMBL" id="MBK6088414.1"/>
    </source>
</evidence>
<feature type="transmembrane region" description="Helical" evidence="1">
    <location>
        <begin position="25"/>
        <end position="45"/>
    </location>
</feature>
<dbReference type="Proteomes" id="UP000633365">
    <property type="component" value="Unassembled WGS sequence"/>
</dbReference>
<reference evidence="2" key="1">
    <citation type="submission" date="2021-01" db="EMBL/GenBank/DDBJ databases">
        <title>Genome public.</title>
        <authorList>
            <person name="Liu C."/>
            <person name="Sun Q."/>
        </authorList>
    </citation>
    <scope>NUCLEOTIDE SEQUENCE</scope>
    <source>
        <strain evidence="2">M6</strain>
    </source>
</reference>
<keyword evidence="1" id="KW-0472">Membrane</keyword>
<comment type="caution">
    <text evidence="2">The sequence shown here is derived from an EMBL/GenBank/DDBJ whole genome shotgun (WGS) entry which is preliminary data.</text>
</comment>
<feature type="transmembrane region" description="Helical" evidence="1">
    <location>
        <begin position="51"/>
        <end position="68"/>
    </location>
</feature>
<dbReference type="AlphaFoldDB" id="A0A934WRF1"/>